<reference evidence="1 2" key="2">
    <citation type="journal article" date="2017" name="Front. Plant Sci.">
        <title>Gene Classification and Mining of Molecular Markers Useful in Red Clover (Trifolium pratense) Breeding.</title>
        <authorList>
            <person name="Istvanek J."/>
            <person name="Dluhosova J."/>
            <person name="Dluhos P."/>
            <person name="Patkova L."/>
            <person name="Nedelnik J."/>
            <person name="Repkova J."/>
        </authorList>
    </citation>
    <scope>NUCLEOTIDE SEQUENCE [LARGE SCALE GENOMIC DNA]</scope>
    <source>
        <strain evidence="2">cv. Tatra</strain>
        <tissue evidence="1">Young leaves</tissue>
    </source>
</reference>
<evidence type="ECO:0000313" key="1">
    <source>
        <dbReference type="EMBL" id="PNX70038.1"/>
    </source>
</evidence>
<reference evidence="1 2" key="1">
    <citation type="journal article" date="2014" name="Am. J. Bot.">
        <title>Genome assembly and annotation for red clover (Trifolium pratense; Fabaceae).</title>
        <authorList>
            <person name="Istvanek J."/>
            <person name="Jaros M."/>
            <person name="Krenek A."/>
            <person name="Repkova J."/>
        </authorList>
    </citation>
    <scope>NUCLEOTIDE SEQUENCE [LARGE SCALE GENOMIC DNA]</scope>
    <source>
        <strain evidence="2">cv. Tatra</strain>
        <tissue evidence="1">Young leaves</tissue>
    </source>
</reference>
<proteinExistence type="predicted"/>
<evidence type="ECO:0000313" key="2">
    <source>
        <dbReference type="Proteomes" id="UP000236291"/>
    </source>
</evidence>
<dbReference type="EMBL" id="ASHM01263178">
    <property type="protein sequence ID" value="PNX70038.1"/>
    <property type="molecule type" value="Genomic_DNA"/>
</dbReference>
<dbReference type="AlphaFoldDB" id="A0A2K3KUS9"/>
<protein>
    <submittedName>
        <fullName evidence="1">Uncharacterized protein</fullName>
    </submittedName>
</protein>
<sequence>EVDFSLHHVGEEVNAIFLIAARHMLYDTTVLK</sequence>
<name>A0A2K3KUS9_TRIPR</name>
<comment type="caution">
    <text evidence="1">The sequence shown here is derived from an EMBL/GenBank/DDBJ whole genome shotgun (WGS) entry which is preliminary data.</text>
</comment>
<feature type="non-terminal residue" evidence="1">
    <location>
        <position position="1"/>
    </location>
</feature>
<dbReference type="Proteomes" id="UP000236291">
    <property type="component" value="Unassembled WGS sequence"/>
</dbReference>
<organism evidence="1 2">
    <name type="scientific">Trifolium pratense</name>
    <name type="common">Red clover</name>
    <dbReference type="NCBI Taxonomy" id="57577"/>
    <lineage>
        <taxon>Eukaryota</taxon>
        <taxon>Viridiplantae</taxon>
        <taxon>Streptophyta</taxon>
        <taxon>Embryophyta</taxon>
        <taxon>Tracheophyta</taxon>
        <taxon>Spermatophyta</taxon>
        <taxon>Magnoliopsida</taxon>
        <taxon>eudicotyledons</taxon>
        <taxon>Gunneridae</taxon>
        <taxon>Pentapetalae</taxon>
        <taxon>rosids</taxon>
        <taxon>fabids</taxon>
        <taxon>Fabales</taxon>
        <taxon>Fabaceae</taxon>
        <taxon>Papilionoideae</taxon>
        <taxon>50 kb inversion clade</taxon>
        <taxon>NPAAA clade</taxon>
        <taxon>Hologalegina</taxon>
        <taxon>IRL clade</taxon>
        <taxon>Trifolieae</taxon>
        <taxon>Trifolium</taxon>
    </lineage>
</organism>
<accession>A0A2K3KUS9</accession>
<gene>
    <name evidence="1" type="ORF">L195_g064698</name>
</gene>